<feature type="transmembrane region" description="Helical" evidence="1">
    <location>
        <begin position="92"/>
        <end position="109"/>
    </location>
</feature>
<gene>
    <name evidence="2" type="ORF">EV197_3082</name>
</gene>
<keyword evidence="3" id="KW-1185">Reference proteome</keyword>
<name>A0A4Q7NXK5_9FLAO</name>
<accession>A0A4Q7NXK5</accession>
<dbReference type="EMBL" id="SGXE01000005">
    <property type="protein sequence ID" value="RZS91974.1"/>
    <property type="molecule type" value="Genomic_DNA"/>
</dbReference>
<protein>
    <submittedName>
        <fullName evidence="2">Uncharacterized protein DUF3667</fullName>
    </submittedName>
</protein>
<keyword evidence="1" id="KW-0472">Membrane</keyword>
<feature type="transmembrane region" description="Helical" evidence="1">
    <location>
        <begin position="248"/>
        <end position="267"/>
    </location>
</feature>
<sequence>MNEKGRFLKKYRGNECLNCGVPLDLLDKYCHNCGQANTTKRLTLKDLFNEFFASIFSYDSRLRHTIVALLFKPGKISKDYIQGQRAKYANPFRFYLSVSIIFFILYGFFLDFEGMSSRVGSRNNDKVAEETLKKIKEIDPERLERIESERNINIDSLLTQNDSIQQDERTLYTEAELDTMSSFSSFINRFTMYQNFHEDTGIRLPDEALDSLNHKKTWFTKYLYKRGVKAEKLSDDPTDLVEFIFNKLPFIIFFFLPLLALAIWLLYIRRSFTYMEHLVFTFHTQTIFFILFGIALLVDEILHIEAVTGITALLFLFYLYKALRKFYGQGRFKTIVKFLILNLLFFILAGIGVVVTLVSSILLF</sequence>
<feature type="transmembrane region" description="Helical" evidence="1">
    <location>
        <begin position="279"/>
        <end position="298"/>
    </location>
</feature>
<dbReference type="InterPro" id="IPR022134">
    <property type="entry name" value="DUF3667"/>
</dbReference>
<evidence type="ECO:0000313" key="2">
    <source>
        <dbReference type="EMBL" id="RZS91974.1"/>
    </source>
</evidence>
<dbReference type="AlphaFoldDB" id="A0A4Q7NXK5"/>
<organism evidence="2 3">
    <name type="scientific">Aquimarina brevivitae</name>
    <dbReference type="NCBI Taxonomy" id="323412"/>
    <lineage>
        <taxon>Bacteria</taxon>
        <taxon>Pseudomonadati</taxon>
        <taxon>Bacteroidota</taxon>
        <taxon>Flavobacteriia</taxon>
        <taxon>Flavobacteriales</taxon>
        <taxon>Flavobacteriaceae</taxon>
        <taxon>Aquimarina</taxon>
    </lineage>
</organism>
<reference evidence="2 3" key="1">
    <citation type="submission" date="2019-02" db="EMBL/GenBank/DDBJ databases">
        <title>Genomic Encyclopedia of Type Strains, Phase IV (KMG-IV): sequencing the most valuable type-strain genomes for metagenomic binning, comparative biology and taxonomic classification.</title>
        <authorList>
            <person name="Goeker M."/>
        </authorList>
    </citation>
    <scope>NUCLEOTIDE SEQUENCE [LARGE SCALE GENOMIC DNA]</scope>
    <source>
        <strain evidence="2 3">DSM 17196</strain>
    </source>
</reference>
<evidence type="ECO:0000313" key="3">
    <source>
        <dbReference type="Proteomes" id="UP000292262"/>
    </source>
</evidence>
<dbReference type="RefSeq" id="WP_130287604.1">
    <property type="nucleotide sequence ID" value="NZ_SGXE01000005.1"/>
</dbReference>
<evidence type="ECO:0000256" key="1">
    <source>
        <dbReference type="SAM" id="Phobius"/>
    </source>
</evidence>
<keyword evidence="1" id="KW-1133">Transmembrane helix</keyword>
<dbReference type="Pfam" id="PF12412">
    <property type="entry name" value="DUF3667"/>
    <property type="match status" value="1"/>
</dbReference>
<comment type="caution">
    <text evidence="2">The sequence shown here is derived from an EMBL/GenBank/DDBJ whole genome shotgun (WGS) entry which is preliminary data.</text>
</comment>
<proteinExistence type="predicted"/>
<dbReference type="OrthoDB" id="675873at2"/>
<dbReference type="Proteomes" id="UP000292262">
    <property type="component" value="Unassembled WGS sequence"/>
</dbReference>
<feature type="transmembrane region" description="Helical" evidence="1">
    <location>
        <begin position="304"/>
        <end position="323"/>
    </location>
</feature>
<feature type="transmembrane region" description="Helical" evidence="1">
    <location>
        <begin position="335"/>
        <end position="363"/>
    </location>
</feature>
<keyword evidence="1" id="KW-0812">Transmembrane</keyword>